<proteinExistence type="inferred from homology"/>
<feature type="domain" description="ABC transmembrane type-1" evidence="8">
    <location>
        <begin position="77"/>
        <end position="266"/>
    </location>
</feature>
<feature type="transmembrane region" description="Helical" evidence="7">
    <location>
        <begin position="187"/>
        <end position="209"/>
    </location>
</feature>
<evidence type="ECO:0000256" key="3">
    <source>
        <dbReference type="ARBA" id="ARBA00022475"/>
    </source>
</evidence>
<comment type="similarity">
    <text evidence="7">Belongs to the binding-protein-dependent transport system permease family.</text>
</comment>
<feature type="transmembrane region" description="Helical" evidence="7">
    <location>
        <begin position="16"/>
        <end position="35"/>
    </location>
</feature>
<keyword evidence="4 7" id="KW-0812">Transmembrane</keyword>
<evidence type="ECO:0000259" key="8">
    <source>
        <dbReference type="PROSITE" id="PS50928"/>
    </source>
</evidence>
<name>A0A1B1N2L1_9BACL</name>
<evidence type="ECO:0000313" key="10">
    <source>
        <dbReference type="Proteomes" id="UP000092573"/>
    </source>
</evidence>
<keyword evidence="5 7" id="KW-1133">Transmembrane helix</keyword>
<keyword evidence="2 7" id="KW-0813">Transport</keyword>
<dbReference type="AlphaFoldDB" id="A0A1B1N2L1"/>
<reference evidence="9 10" key="1">
    <citation type="submission" date="2016-01" db="EMBL/GenBank/DDBJ databases">
        <title>Complete Genome Sequence of Paenibacillus yonginensis DCY84, a novel Plant Growth-Promoting Bacteria with Elicitation of Induced Systemic Resistance.</title>
        <authorList>
            <person name="Kim Y.J."/>
            <person name="Yang D.C."/>
            <person name="Sukweenadhi J."/>
        </authorList>
    </citation>
    <scope>NUCLEOTIDE SEQUENCE [LARGE SCALE GENOMIC DNA]</scope>
    <source>
        <strain evidence="9 10">DCY84</strain>
    </source>
</reference>
<keyword evidence="3" id="KW-1003">Cell membrane</keyword>
<dbReference type="GO" id="GO:0005886">
    <property type="term" value="C:plasma membrane"/>
    <property type="evidence" value="ECO:0007669"/>
    <property type="project" value="UniProtKB-SubCell"/>
</dbReference>
<accession>A0A1B1N2L1</accession>
<dbReference type="Gene3D" id="1.10.3720.10">
    <property type="entry name" value="MetI-like"/>
    <property type="match status" value="1"/>
</dbReference>
<evidence type="ECO:0000313" key="9">
    <source>
        <dbReference type="EMBL" id="ANS75674.1"/>
    </source>
</evidence>
<dbReference type="SUPFAM" id="SSF161098">
    <property type="entry name" value="MetI-like"/>
    <property type="match status" value="1"/>
</dbReference>
<keyword evidence="6 7" id="KW-0472">Membrane</keyword>
<dbReference type="GO" id="GO:0055085">
    <property type="term" value="P:transmembrane transport"/>
    <property type="evidence" value="ECO:0007669"/>
    <property type="project" value="InterPro"/>
</dbReference>
<dbReference type="EMBL" id="CP014167">
    <property type="protein sequence ID" value="ANS75674.1"/>
    <property type="molecule type" value="Genomic_DNA"/>
</dbReference>
<protein>
    <submittedName>
        <fullName evidence="9">Sugar ABC transporter permease</fullName>
    </submittedName>
</protein>
<dbReference type="InterPro" id="IPR035906">
    <property type="entry name" value="MetI-like_sf"/>
</dbReference>
<dbReference type="Pfam" id="PF00528">
    <property type="entry name" value="BPD_transp_1"/>
    <property type="match status" value="1"/>
</dbReference>
<feature type="transmembrane region" description="Helical" evidence="7">
    <location>
        <begin position="148"/>
        <end position="166"/>
    </location>
</feature>
<dbReference type="CDD" id="cd06261">
    <property type="entry name" value="TM_PBP2"/>
    <property type="match status" value="1"/>
</dbReference>
<dbReference type="Proteomes" id="UP000092573">
    <property type="component" value="Chromosome"/>
</dbReference>
<dbReference type="KEGG" id="pyg:AWM70_14605"/>
<evidence type="ECO:0000256" key="2">
    <source>
        <dbReference type="ARBA" id="ARBA00022448"/>
    </source>
</evidence>
<comment type="subcellular location">
    <subcellularLocation>
        <location evidence="1 7">Cell membrane</location>
        <topology evidence="1 7">Multi-pass membrane protein</topology>
    </subcellularLocation>
</comment>
<dbReference type="STRING" id="1462996.AWM70_14605"/>
<keyword evidence="10" id="KW-1185">Reference proteome</keyword>
<feature type="transmembrane region" description="Helical" evidence="7">
    <location>
        <begin position="115"/>
        <end position="136"/>
    </location>
</feature>
<evidence type="ECO:0000256" key="4">
    <source>
        <dbReference type="ARBA" id="ARBA00022692"/>
    </source>
</evidence>
<evidence type="ECO:0000256" key="7">
    <source>
        <dbReference type="RuleBase" id="RU363032"/>
    </source>
</evidence>
<dbReference type="OrthoDB" id="9771544at2"/>
<gene>
    <name evidence="9" type="ORF">AWM70_14605</name>
</gene>
<dbReference type="PROSITE" id="PS50928">
    <property type="entry name" value="ABC_TM1"/>
    <property type="match status" value="1"/>
</dbReference>
<dbReference type="PANTHER" id="PTHR43744">
    <property type="entry name" value="ABC TRANSPORTER PERMEASE PROTEIN MG189-RELATED-RELATED"/>
    <property type="match status" value="1"/>
</dbReference>
<feature type="transmembrane region" description="Helical" evidence="7">
    <location>
        <begin position="248"/>
        <end position="267"/>
    </location>
</feature>
<evidence type="ECO:0000256" key="6">
    <source>
        <dbReference type="ARBA" id="ARBA00023136"/>
    </source>
</evidence>
<feature type="transmembrane region" description="Helical" evidence="7">
    <location>
        <begin position="81"/>
        <end position="103"/>
    </location>
</feature>
<dbReference type="InterPro" id="IPR000515">
    <property type="entry name" value="MetI-like"/>
</dbReference>
<dbReference type="PANTHER" id="PTHR43744:SF12">
    <property type="entry name" value="ABC TRANSPORTER PERMEASE PROTEIN MG189-RELATED"/>
    <property type="match status" value="1"/>
</dbReference>
<evidence type="ECO:0000256" key="1">
    <source>
        <dbReference type="ARBA" id="ARBA00004651"/>
    </source>
</evidence>
<sequence length="279" mass="31928">MVGSNRNRGVRRTVRYVLAIALLLVMVYPYLYMVLNSFADWTQIDKQLVPTKYSFKSYEWLFTGGETGITRPWLHAFLNSVIVSLASTVLMMIFGVMVAYALSKLNFFGRNAINNFVLFHMFFPAIILLIPTFLIIQRVGLYDSYFGLILPKAVSLWAIFMYTNFFKAVPTVFIEAARLDGASDLKIMYKIMLPMSKSITTVIFLFLLMERWTELLWDMIAVKSDSMLTLNVLISQMFGPYGSYPGPLYAASALLTLPIIIMFIIFGKKFQEGMQFSLK</sequence>
<dbReference type="RefSeq" id="WP_068697603.1">
    <property type="nucleotide sequence ID" value="NZ_CP014167.1"/>
</dbReference>
<organism evidence="9 10">
    <name type="scientific">Paenibacillus yonginensis</name>
    <dbReference type="NCBI Taxonomy" id="1462996"/>
    <lineage>
        <taxon>Bacteria</taxon>
        <taxon>Bacillati</taxon>
        <taxon>Bacillota</taxon>
        <taxon>Bacilli</taxon>
        <taxon>Bacillales</taxon>
        <taxon>Paenibacillaceae</taxon>
        <taxon>Paenibacillus</taxon>
    </lineage>
</organism>
<evidence type="ECO:0000256" key="5">
    <source>
        <dbReference type="ARBA" id="ARBA00022989"/>
    </source>
</evidence>